<dbReference type="Proteomes" id="UP000183974">
    <property type="component" value="Unassembled WGS sequence"/>
</dbReference>
<dbReference type="OrthoDB" id="5291101at2"/>
<organism evidence="1 2">
    <name type="scientific">Roseovarius pacificus</name>
    <dbReference type="NCBI Taxonomy" id="337701"/>
    <lineage>
        <taxon>Bacteria</taxon>
        <taxon>Pseudomonadati</taxon>
        <taxon>Pseudomonadota</taxon>
        <taxon>Alphaproteobacteria</taxon>
        <taxon>Rhodobacterales</taxon>
        <taxon>Roseobacteraceae</taxon>
        <taxon>Roseovarius</taxon>
    </lineage>
</organism>
<dbReference type="Pfam" id="PF13692">
    <property type="entry name" value="Glyco_trans_1_4"/>
    <property type="match status" value="1"/>
</dbReference>
<dbReference type="EMBL" id="FRBR01000013">
    <property type="protein sequence ID" value="SHM29461.1"/>
    <property type="molecule type" value="Genomic_DNA"/>
</dbReference>
<dbReference type="RefSeq" id="WP_084729265.1">
    <property type="nucleotide sequence ID" value="NZ_BMLR01000013.1"/>
</dbReference>
<evidence type="ECO:0000313" key="1">
    <source>
        <dbReference type="EMBL" id="SHM29461.1"/>
    </source>
</evidence>
<dbReference type="GO" id="GO:0016740">
    <property type="term" value="F:transferase activity"/>
    <property type="evidence" value="ECO:0007669"/>
    <property type="project" value="UniProtKB-KW"/>
</dbReference>
<gene>
    <name evidence="1" type="ORF">SAMN05444398_11319</name>
</gene>
<dbReference type="AlphaFoldDB" id="A0A1M7HLP4"/>
<evidence type="ECO:0000313" key="2">
    <source>
        <dbReference type="Proteomes" id="UP000183974"/>
    </source>
</evidence>
<dbReference type="STRING" id="337701.SAMN05444398_11319"/>
<sequence>MRKRAATQPPDDLPAPASEPEAFVLVVPDTALGPTRGAGQRSAILYAALKSMGPTRIVIVGKSEPTRITETFPDHDGIWQTGTRSEVASKRPMTEKLLGALGRYIFVSRNYRYDPVTHNMIRDRLVEQPAAVVFRYFRPFSLSGITNTTPGARLVMVDVDDRDDQRLGSSVNQAIRIPFMQRLLDVLVLKRIRSLMRSRLTGATHAWFASEEDARDFEIVPSSVLRNVSFVTVENGTLPPPSSARDVLFVGIAGHRPNVEGVRWFLRECWPEIRRRHPNARFRLVGMGNWSKKTRFFHESDGFDVIGYAPDLAAEYARARLVIAPVLEGGGSKIKVIEACAFGRPVAVMRHSSRGYGPEIEHHLAIAGNAAEFIDSCDRFLSDPADADKTGATLRKLQQSHFSPQVAHIRILNDIRQHLTRPQDKDL</sequence>
<dbReference type="Gene3D" id="3.40.50.2000">
    <property type="entry name" value="Glycogen Phosphorylase B"/>
    <property type="match status" value="1"/>
</dbReference>
<name>A0A1M7HLP4_9RHOB</name>
<accession>A0A1M7HLP4</accession>
<reference evidence="1 2" key="1">
    <citation type="submission" date="2016-11" db="EMBL/GenBank/DDBJ databases">
        <authorList>
            <person name="Jaros S."/>
            <person name="Januszkiewicz K."/>
            <person name="Wedrychowicz H."/>
        </authorList>
    </citation>
    <scope>NUCLEOTIDE SEQUENCE [LARGE SCALE GENOMIC DNA]</scope>
    <source>
        <strain evidence="1 2">DSM 29589</strain>
    </source>
</reference>
<keyword evidence="1" id="KW-0808">Transferase</keyword>
<keyword evidence="2" id="KW-1185">Reference proteome</keyword>
<protein>
    <submittedName>
        <fullName evidence="1">Glycosyl transferases group 1</fullName>
    </submittedName>
</protein>
<dbReference type="SUPFAM" id="SSF53756">
    <property type="entry name" value="UDP-Glycosyltransferase/glycogen phosphorylase"/>
    <property type="match status" value="1"/>
</dbReference>
<proteinExistence type="predicted"/>